<dbReference type="InterPro" id="IPR016181">
    <property type="entry name" value="Acyl_CoA_acyltransferase"/>
</dbReference>
<dbReference type="PIRSF" id="PIRSF018688">
    <property type="entry name" value="UCP018688"/>
    <property type="match status" value="1"/>
</dbReference>
<dbReference type="Pfam" id="PF09924">
    <property type="entry name" value="LPG_synthase_C"/>
    <property type="match status" value="1"/>
</dbReference>
<reference evidence="2" key="1">
    <citation type="journal article" date="2021" name="PeerJ">
        <title>Extensive microbial diversity within the chicken gut microbiome revealed by metagenomics and culture.</title>
        <authorList>
            <person name="Gilroy R."/>
            <person name="Ravi A."/>
            <person name="Getino M."/>
            <person name="Pursley I."/>
            <person name="Horton D.L."/>
            <person name="Alikhan N.F."/>
            <person name="Baker D."/>
            <person name="Gharbi K."/>
            <person name="Hall N."/>
            <person name="Watson M."/>
            <person name="Adriaenssens E.M."/>
            <person name="Foster-Nyarko E."/>
            <person name="Jarju S."/>
            <person name="Secka A."/>
            <person name="Antonio M."/>
            <person name="Oren A."/>
            <person name="Chaudhuri R.R."/>
            <person name="La Ragione R."/>
            <person name="Hildebrand F."/>
            <person name="Pallen M.J."/>
        </authorList>
    </citation>
    <scope>NUCLEOTIDE SEQUENCE</scope>
    <source>
        <strain evidence="2">ChiHecec2B26-446</strain>
    </source>
</reference>
<dbReference type="PANTHER" id="PTHR41373:SF1">
    <property type="entry name" value="PHOSPHATIDYLGLYCEROL LYSYLTRANSFERASE C-TERMINAL DOMAIN-CONTAINING PROTEIN"/>
    <property type="match status" value="1"/>
</dbReference>
<reference evidence="2" key="2">
    <citation type="submission" date="2021-04" db="EMBL/GenBank/DDBJ databases">
        <authorList>
            <person name="Gilroy R."/>
        </authorList>
    </citation>
    <scope>NUCLEOTIDE SEQUENCE</scope>
    <source>
        <strain evidence="2">ChiHecec2B26-446</strain>
    </source>
</reference>
<comment type="caution">
    <text evidence="2">The sequence shown here is derived from an EMBL/GenBank/DDBJ whole genome shotgun (WGS) entry which is preliminary data.</text>
</comment>
<dbReference type="SUPFAM" id="SSF55729">
    <property type="entry name" value="Acyl-CoA N-acyltransferases (Nat)"/>
    <property type="match status" value="2"/>
</dbReference>
<dbReference type="PANTHER" id="PTHR41373">
    <property type="entry name" value="DUF2156 DOMAIN-CONTAINING PROTEIN"/>
    <property type="match status" value="1"/>
</dbReference>
<dbReference type="InterPro" id="IPR016732">
    <property type="entry name" value="UCP018688"/>
</dbReference>
<sequence length="292" mass="33909">MDLHFSPVTLEEAERFYSYWQKTPQRSIDYSLVNLWGWQQHYGLEWCFTEHLCWIRQTWPCFTAYWAPVGDWHAVDWAACLADGPISFIRVPEALEALWQEQLPGRISSAPARGQWEYLYAQSDLVRLPGNRFHKKKNHVSGFIRTYGEPDYHPLDDRMAEDCLALQDTWCQWHDCDHSPSLTAENDAINRVLSHYNTFHNLCGGSLYIGKDIVAFSIGERLDEQTMGVHYEKGLNDIRGVYQTINNVFCKNACTDVQWINRAQDLDEEGLRLAKESYHPAGFLHKFTVTLG</sequence>
<evidence type="ECO:0000313" key="3">
    <source>
        <dbReference type="Proteomes" id="UP000886752"/>
    </source>
</evidence>
<dbReference type="Proteomes" id="UP000886752">
    <property type="component" value="Unassembled WGS sequence"/>
</dbReference>
<evidence type="ECO:0000259" key="1">
    <source>
        <dbReference type="Pfam" id="PF09924"/>
    </source>
</evidence>
<dbReference type="Gene3D" id="3.40.630.30">
    <property type="match status" value="1"/>
</dbReference>
<dbReference type="InterPro" id="IPR024320">
    <property type="entry name" value="LPG_synthase_C"/>
</dbReference>
<organism evidence="2 3">
    <name type="scientific">Candidatus Desulfovibrio intestinipullorum</name>
    <dbReference type="NCBI Taxonomy" id="2838536"/>
    <lineage>
        <taxon>Bacteria</taxon>
        <taxon>Pseudomonadati</taxon>
        <taxon>Thermodesulfobacteriota</taxon>
        <taxon>Desulfovibrionia</taxon>
        <taxon>Desulfovibrionales</taxon>
        <taxon>Desulfovibrionaceae</taxon>
        <taxon>Desulfovibrio</taxon>
    </lineage>
</organism>
<proteinExistence type="predicted"/>
<evidence type="ECO:0000313" key="2">
    <source>
        <dbReference type="EMBL" id="HIW00749.1"/>
    </source>
</evidence>
<protein>
    <submittedName>
        <fullName evidence="2">DUF2156 domain-containing protein</fullName>
    </submittedName>
</protein>
<name>A0A9D1PXX9_9BACT</name>
<gene>
    <name evidence="2" type="ORF">H9894_06110</name>
</gene>
<accession>A0A9D1PXX9</accession>
<feature type="domain" description="Phosphatidylglycerol lysyltransferase C-terminal" evidence="1">
    <location>
        <begin position="25"/>
        <end position="288"/>
    </location>
</feature>
<dbReference type="EMBL" id="DXHV01000060">
    <property type="protein sequence ID" value="HIW00749.1"/>
    <property type="molecule type" value="Genomic_DNA"/>
</dbReference>
<dbReference type="AlphaFoldDB" id="A0A9D1PXX9"/>